<dbReference type="OrthoDB" id="121525at2759"/>
<sequence>MYKAFKLDLSDAQAKKVLQSKPVRLRADQLGVGFEHMFHPENYKRLMRAKRAGKGLTLDMAHGEIAATYHSVMTRAGFWGDMWRGIKKGARFLKNSGILSRLLDAGVPAAATYLGQPGAAGPVRAGIKQLTGVGMDEEIDGGRLSMADVKSGAKKAYAYAKRKGVVSDIIDEGEKFLLSKSDKPEHQDMIRSVRKGIRRKYGVGMAGGSFRLG</sequence>
<keyword evidence="2" id="KW-1185">Reference proteome</keyword>
<name>A0A9W6TE02_9STRA</name>
<gene>
    <name evidence="1" type="ORF">Plil01_000356700</name>
</gene>
<dbReference type="EMBL" id="BSXW01000140">
    <property type="protein sequence ID" value="GMF13047.1"/>
    <property type="molecule type" value="Genomic_DNA"/>
</dbReference>
<accession>A0A9W6TE02</accession>
<evidence type="ECO:0000313" key="1">
    <source>
        <dbReference type="EMBL" id="GMF13047.1"/>
    </source>
</evidence>
<comment type="caution">
    <text evidence="1">The sequence shown here is derived from an EMBL/GenBank/DDBJ whole genome shotgun (WGS) entry which is preliminary data.</text>
</comment>
<proteinExistence type="predicted"/>
<protein>
    <submittedName>
        <fullName evidence="1">Unnamed protein product</fullName>
    </submittedName>
</protein>
<reference evidence="1" key="1">
    <citation type="submission" date="2023-04" db="EMBL/GenBank/DDBJ databases">
        <title>Phytophthora lilii NBRC 32176.</title>
        <authorList>
            <person name="Ichikawa N."/>
            <person name="Sato H."/>
            <person name="Tonouchi N."/>
        </authorList>
    </citation>
    <scope>NUCLEOTIDE SEQUENCE</scope>
    <source>
        <strain evidence="1">NBRC 32176</strain>
    </source>
</reference>
<organism evidence="1 2">
    <name type="scientific">Phytophthora lilii</name>
    <dbReference type="NCBI Taxonomy" id="2077276"/>
    <lineage>
        <taxon>Eukaryota</taxon>
        <taxon>Sar</taxon>
        <taxon>Stramenopiles</taxon>
        <taxon>Oomycota</taxon>
        <taxon>Peronosporomycetes</taxon>
        <taxon>Peronosporales</taxon>
        <taxon>Peronosporaceae</taxon>
        <taxon>Phytophthora</taxon>
    </lineage>
</organism>
<evidence type="ECO:0000313" key="2">
    <source>
        <dbReference type="Proteomes" id="UP001165083"/>
    </source>
</evidence>
<dbReference type="AlphaFoldDB" id="A0A9W6TE02"/>
<dbReference type="Proteomes" id="UP001165083">
    <property type="component" value="Unassembled WGS sequence"/>
</dbReference>